<feature type="transmembrane region" description="Helical" evidence="1">
    <location>
        <begin position="59"/>
        <end position="80"/>
    </location>
</feature>
<accession>A0A0S3K792</accession>
<dbReference type="Proteomes" id="UP000065511">
    <property type="component" value="Chromosome"/>
</dbReference>
<dbReference type="AlphaFoldDB" id="A0A0S3K792"/>
<protein>
    <recommendedName>
        <fullName evidence="6">YcxB-like protein domain-containing protein</fullName>
    </recommendedName>
</protein>
<proteinExistence type="predicted"/>
<dbReference type="EMBL" id="CP013614">
    <property type="protein sequence ID" value="ALS00171.1"/>
    <property type="molecule type" value="Genomic_DNA"/>
</dbReference>
<name>A0A0S3K792_9ENTE</name>
<reference evidence="3 5" key="1">
    <citation type="submission" date="2014-12" db="EMBL/GenBank/DDBJ databases">
        <title>Draft genome sequences of 29 type strains of Enterococci.</title>
        <authorList>
            <person name="Zhong Z."/>
            <person name="Sun Z."/>
            <person name="Liu W."/>
            <person name="Zhang W."/>
            <person name="Zhang H."/>
        </authorList>
    </citation>
    <scope>NUCLEOTIDE SEQUENCE [LARGE SCALE GENOMIC DNA]</scope>
    <source>
        <strain evidence="3 5">DSM 22801</strain>
    </source>
</reference>
<keyword evidence="1" id="KW-0472">Membrane</keyword>
<dbReference type="Proteomes" id="UP000183039">
    <property type="component" value="Unassembled WGS sequence"/>
</dbReference>
<reference evidence="2 4" key="2">
    <citation type="submission" date="2015-12" db="EMBL/GenBank/DDBJ databases">
        <authorList>
            <person name="Lauer A."/>
            <person name="Humrighouse B."/>
            <person name="Loparev V."/>
            <person name="Shewmaker P.L."/>
            <person name="Whitney A.M."/>
            <person name="McLaughlin R.W."/>
        </authorList>
    </citation>
    <scope>NUCLEOTIDE SEQUENCE [LARGE SCALE GENOMIC DNA]</scope>
    <source>
        <strain evidence="2 4">LMG 23085</strain>
    </source>
</reference>
<keyword evidence="1" id="KW-1133">Transmembrane helix</keyword>
<evidence type="ECO:0008006" key="6">
    <source>
        <dbReference type="Google" id="ProtNLM"/>
    </source>
</evidence>
<evidence type="ECO:0000313" key="3">
    <source>
        <dbReference type="EMBL" id="OJG93144.1"/>
    </source>
</evidence>
<gene>
    <name evidence="2" type="ORF">ATZ33_01895</name>
    <name evidence="3" type="ORF">RV15_GL001176</name>
</gene>
<evidence type="ECO:0000313" key="2">
    <source>
        <dbReference type="EMBL" id="ALS00171.1"/>
    </source>
</evidence>
<dbReference type="EMBL" id="JXLC01000002">
    <property type="protein sequence ID" value="OJG93144.1"/>
    <property type="molecule type" value="Genomic_DNA"/>
</dbReference>
<sequence length="180" mass="21338">MDFESHRKFLIDDMLLYEPIIKRKLLLFINKLIWKFTSCLLLSILLFNLYYFVFGWKSIISNIFTGTLIVLSLVFLIKLLQVKSLITNNYHTWATTKLKLIMVSELDWYSDDNYLYNKLVVGKKEKTISIQRKSLRLLKSKEKGCYFICEEMDFNKMYTFSSKELFIGQLSEAAVMKTLC</sequence>
<evidence type="ECO:0000256" key="1">
    <source>
        <dbReference type="SAM" id="Phobius"/>
    </source>
</evidence>
<feature type="transmembrane region" description="Helical" evidence="1">
    <location>
        <begin position="32"/>
        <end position="53"/>
    </location>
</feature>
<dbReference type="KEGG" id="ess:ATZ33_01895"/>
<organism evidence="3 5">
    <name type="scientific">Enterococcus silesiacus</name>
    <dbReference type="NCBI Taxonomy" id="332949"/>
    <lineage>
        <taxon>Bacteria</taxon>
        <taxon>Bacillati</taxon>
        <taxon>Bacillota</taxon>
        <taxon>Bacilli</taxon>
        <taxon>Lactobacillales</taxon>
        <taxon>Enterococcaceae</taxon>
        <taxon>Enterococcus</taxon>
    </lineage>
</organism>
<keyword evidence="4" id="KW-1185">Reference proteome</keyword>
<evidence type="ECO:0000313" key="4">
    <source>
        <dbReference type="Proteomes" id="UP000065511"/>
    </source>
</evidence>
<evidence type="ECO:0000313" key="5">
    <source>
        <dbReference type="Proteomes" id="UP000183039"/>
    </source>
</evidence>
<keyword evidence="1" id="KW-0812">Transmembrane</keyword>